<name>A0A4D4L7S9_STRVO</name>
<dbReference type="InterPro" id="IPR004839">
    <property type="entry name" value="Aminotransferase_I/II_large"/>
</dbReference>
<dbReference type="CDD" id="cd00609">
    <property type="entry name" value="AAT_like"/>
    <property type="match status" value="1"/>
</dbReference>
<organism evidence="2 3">
    <name type="scientific">Streptomyces violaceusniger</name>
    <dbReference type="NCBI Taxonomy" id="68280"/>
    <lineage>
        <taxon>Bacteria</taxon>
        <taxon>Bacillati</taxon>
        <taxon>Actinomycetota</taxon>
        <taxon>Actinomycetes</taxon>
        <taxon>Kitasatosporales</taxon>
        <taxon>Streptomycetaceae</taxon>
        <taxon>Streptomyces</taxon>
        <taxon>Streptomyces violaceusniger group</taxon>
    </lineage>
</organism>
<protein>
    <recommendedName>
        <fullName evidence="1">Aminotransferase class I/classII large domain-containing protein</fullName>
    </recommendedName>
</protein>
<dbReference type="InterPro" id="IPR015422">
    <property type="entry name" value="PyrdxlP-dep_Trfase_small"/>
</dbReference>
<dbReference type="AlphaFoldDB" id="A0A4D4L7S9"/>
<evidence type="ECO:0000259" key="1">
    <source>
        <dbReference type="Pfam" id="PF00155"/>
    </source>
</evidence>
<dbReference type="SUPFAM" id="SSF53383">
    <property type="entry name" value="PLP-dependent transferases"/>
    <property type="match status" value="1"/>
</dbReference>
<dbReference type="Pfam" id="PF00155">
    <property type="entry name" value="Aminotran_1_2"/>
    <property type="match status" value="1"/>
</dbReference>
<dbReference type="PANTHER" id="PTHR46577">
    <property type="entry name" value="HTH-TYPE TRANSCRIPTIONAL REGULATORY PROTEIN GABR"/>
    <property type="match status" value="1"/>
</dbReference>
<sequence>MAVVETPTYFDALQVLRHAGARLVGCRVTADGWDVDQLRDAFATARGHLAYLVPDFHNPTGALMPPCTRRTVADLAAQHQVTLVVDETMRDLDLRDHPHAMPRIPGALLIGSTSKSIWGGLRIGWIRARASLVRALQSHPLAGPLSAPPVQQLVAVELLDDLEPVLGRRRHELRQQRDHLGHLLAEDGRWRFALPPGGLALWLRLTTTRADTVVERAGKNGLALAAGPRFAVDATLTRYLRVPFTPPRHVLEQIADVLDDAC</sequence>
<dbReference type="EMBL" id="BJHW01000001">
    <property type="protein sequence ID" value="GDY55246.1"/>
    <property type="molecule type" value="Genomic_DNA"/>
</dbReference>
<dbReference type="Gene3D" id="3.40.640.10">
    <property type="entry name" value="Type I PLP-dependent aspartate aminotransferase-like (Major domain)"/>
    <property type="match status" value="1"/>
</dbReference>
<reference evidence="2 3" key="1">
    <citation type="journal article" date="2020" name="Int. J. Syst. Evol. Microbiol.">
        <title>Reclassification of Streptomyces castelarensis and Streptomyces sporoclivatus as later heterotypic synonyms of Streptomyces antimycoticus.</title>
        <authorList>
            <person name="Komaki H."/>
            <person name="Tamura T."/>
        </authorList>
    </citation>
    <scope>NUCLEOTIDE SEQUENCE [LARGE SCALE GENOMIC DNA]</scope>
    <source>
        <strain evidence="2 3">NBRC 13459</strain>
    </source>
</reference>
<evidence type="ECO:0000313" key="2">
    <source>
        <dbReference type="EMBL" id="GDY55246.1"/>
    </source>
</evidence>
<accession>A0A4D4L7S9</accession>
<dbReference type="Proteomes" id="UP000301309">
    <property type="component" value="Unassembled WGS sequence"/>
</dbReference>
<gene>
    <name evidence="2" type="ORF">SVIO_058690</name>
</gene>
<dbReference type="GO" id="GO:0030170">
    <property type="term" value="F:pyridoxal phosphate binding"/>
    <property type="evidence" value="ECO:0007669"/>
    <property type="project" value="InterPro"/>
</dbReference>
<dbReference type="InterPro" id="IPR051446">
    <property type="entry name" value="HTH_trans_reg/aminotransferase"/>
</dbReference>
<comment type="caution">
    <text evidence="2">The sequence shown here is derived from an EMBL/GenBank/DDBJ whole genome shotgun (WGS) entry which is preliminary data.</text>
</comment>
<dbReference type="InterPro" id="IPR015424">
    <property type="entry name" value="PyrdxlP-dep_Trfase"/>
</dbReference>
<proteinExistence type="predicted"/>
<feature type="domain" description="Aminotransferase class I/classII large" evidence="1">
    <location>
        <begin position="3"/>
        <end position="256"/>
    </location>
</feature>
<dbReference type="InterPro" id="IPR015421">
    <property type="entry name" value="PyrdxlP-dep_Trfase_major"/>
</dbReference>
<dbReference type="PANTHER" id="PTHR46577:SF1">
    <property type="entry name" value="HTH-TYPE TRANSCRIPTIONAL REGULATORY PROTEIN GABR"/>
    <property type="match status" value="1"/>
</dbReference>
<dbReference type="Gene3D" id="3.90.1150.10">
    <property type="entry name" value="Aspartate Aminotransferase, domain 1"/>
    <property type="match status" value="1"/>
</dbReference>
<evidence type="ECO:0000313" key="3">
    <source>
        <dbReference type="Proteomes" id="UP000301309"/>
    </source>
</evidence>
<keyword evidence="3" id="KW-1185">Reference proteome</keyword>